<evidence type="ECO:0000313" key="5">
    <source>
        <dbReference type="EMBL" id="MBE9398063.1"/>
    </source>
</evidence>
<dbReference type="AlphaFoldDB" id="A0A8J7FI35"/>
<dbReference type="EMBL" id="JADEYS010000012">
    <property type="protein sequence ID" value="MBE9398063.1"/>
    <property type="molecule type" value="Genomic_DNA"/>
</dbReference>
<dbReference type="Pfam" id="PF03480">
    <property type="entry name" value="DctP"/>
    <property type="match status" value="1"/>
</dbReference>
<organism evidence="5 6">
    <name type="scientific">Pontibacterium sinense</name>
    <dbReference type="NCBI Taxonomy" id="2781979"/>
    <lineage>
        <taxon>Bacteria</taxon>
        <taxon>Pseudomonadati</taxon>
        <taxon>Pseudomonadota</taxon>
        <taxon>Gammaproteobacteria</taxon>
        <taxon>Oceanospirillales</taxon>
        <taxon>Oceanospirillaceae</taxon>
        <taxon>Pontibacterium</taxon>
    </lineage>
</organism>
<protein>
    <submittedName>
        <fullName evidence="5">TRAP transporter substrate-binding protein DctP</fullName>
    </submittedName>
</protein>
<dbReference type="PANTHER" id="PTHR33376:SF7">
    <property type="entry name" value="C4-DICARBOXYLATE-BINDING PROTEIN DCTB"/>
    <property type="match status" value="1"/>
</dbReference>
<accession>A0A8J7FI35</accession>
<reference evidence="5" key="1">
    <citation type="submission" date="2020-10" db="EMBL/GenBank/DDBJ databases">
        <title>Bacterium isolated from coastal waters sediment.</title>
        <authorList>
            <person name="Chen R.-J."/>
            <person name="Lu D.-C."/>
            <person name="Zhu K.-L."/>
            <person name="Du Z.-J."/>
        </authorList>
    </citation>
    <scope>NUCLEOTIDE SEQUENCE</scope>
    <source>
        <strain evidence="5">N1Y112</strain>
    </source>
</reference>
<dbReference type="PANTHER" id="PTHR33376">
    <property type="match status" value="1"/>
</dbReference>
<dbReference type="Proteomes" id="UP000640333">
    <property type="component" value="Unassembled WGS sequence"/>
</dbReference>
<dbReference type="InterPro" id="IPR038404">
    <property type="entry name" value="TRAP_DctP_sf"/>
</dbReference>
<keyword evidence="3 4" id="KW-0732">Signal</keyword>
<dbReference type="InterPro" id="IPR018389">
    <property type="entry name" value="DctP_fam"/>
</dbReference>
<feature type="chain" id="PRO_5035198135" evidence="4">
    <location>
        <begin position="28"/>
        <end position="335"/>
    </location>
</feature>
<sequence>MKKLIKAISLAAGVTATSLAASVPAYADTTIRIAGTHAPDQYASQVLDKIKDRLEQADVGLKVKVFPASQLGSGEQLLGDAIRGSIDIVHAYVYSHKDPVLELSSLPYLFTSYDQMAKAYKPGSVYFDTMEHRLDRMGLKLLGITGEGFIGVMASKKPENINTTEKKGMNIRVWSSPAAQSATQTMGYNTTTIDWGDAFAAIQQRVVDGMIGATPEATYATFKEAIKYYVPYNAFVESTSYYASEKSWNKKLNQEQRDLIKKVFAEEAAKFVDWSRQNDAKYLAELEKFGVEVLPVAEGDLNNIAEEVRDTTWPLMEERIGKDLMAKVRAELSQN</sequence>
<evidence type="ECO:0000256" key="4">
    <source>
        <dbReference type="SAM" id="SignalP"/>
    </source>
</evidence>
<keyword evidence="6" id="KW-1185">Reference proteome</keyword>
<name>A0A8J7FI35_9GAMM</name>
<dbReference type="Gene3D" id="3.40.190.170">
    <property type="entry name" value="Bacterial extracellular solute-binding protein, family 7"/>
    <property type="match status" value="1"/>
</dbReference>
<evidence type="ECO:0000256" key="3">
    <source>
        <dbReference type="ARBA" id="ARBA00022729"/>
    </source>
</evidence>
<evidence type="ECO:0000256" key="1">
    <source>
        <dbReference type="ARBA" id="ARBA00009023"/>
    </source>
</evidence>
<dbReference type="RefSeq" id="WP_193953701.1">
    <property type="nucleotide sequence ID" value="NZ_JADEYS010000012.1"/>
</dbReference>
<comment type="caution">
    <text evidence="5">The sequence shown here is derived from an EMBL/GenBank/DDBJ whole genome shotgun (WGS) entry which is preliminary data.</text>
</comment>
<feature type="signal peptide" evidence="4">
    <location>
        <begin position="1"/>
        <end position="27"/>
    </location>
</feature>
<gene>
    <name evidence="5" type="primary">dctP</name>
    <name evidence="5" type="ORF">IOQ59_12415</name>
</gene>
<evidence type="ECO:0000256" key="2">
    <source>
        <dbReference type="ARBA" id="ARBA00022448"/>
    </source>
</evidence>
<evidence type="ECO:0000313" key="6">
    <source>
        <dbReference type="Proteomes" id="UP000640333"/>
    </source>
</evidence>
<dbReference type="NCBIfam" id="NF037995">
    <property type="entry name" value="TRAP_S1"/>
    <property type="match status" value="1"/>
</dbReference>
<comment type="similarity">
    <text evidence="1">Belongs to the bacterial solute-binding protein 7 family.</text>
</comment>
<keyword evidence="2" id="KW-0813">Transport</keyword>
<dbReference type="GO" id="GO:0055085">
    <property type="term" value="P:transmembrane transport"/>
    <property type="evidence" value="ECO:0007669"/>
    <property type="project" value="InterPro"/>
</dbReference>
<proteinExistence type="inferred from homology"/>